<dbReference type="NCBIfam" id="TIGR00621">
    <property type="entry name" value="ssb"/>
    <property type="match status" value="1"/>
</dbReference>
<organism evidence="4 5">
    <name type="scientific">Clostridium puniceum</name>
    <dbReference type="NCBI Taxonomy" id="29367"/>
    <lineage>
        <taxon>Bacteria</taxon>
        <taxon>Bacillati</taxon>
        <taxon>Bacillota</taxon>
        <taxon>Clostridia</taxon>
        <taxon>Eubacteriales</taxon>
        <taxon>Clostridiaceae</taxon>
        <taxon>Clostridium</taxon>
    </lineage>
</organism>
<comment type="caution">
    <text evidence="2">Lacks conserved residue(s) required for the propagation of feature annotation.</text>
</comment>
<evidence type="ECO:0000313" key="4">
    <source>
        <dbReference type="EMBL" id="OOM82036.1"/>
    </source>
</evidence>
<dbReference type="RefSeq" id="WP_077845820.1">
    <property type="nucleotide sequence ID" value="NZ_LZZM01000032.1"/>
</dbReference>
<dbReference type="Gene3D" id="2.40.50.140">
    <property type="entry name" value="Nucleic acid-binding proteins"/>
    <property type="match status" value="1"/>
</dbReference>
<dbReference type="Proteomes" id="UP000190890">
    <property type="component" value="Unassembled WGS sequence"/>
</dbReference>
<proteinExistence type="inferred from homology"/>
<sequence length="109" mass="12674">MNKVYLIGRVTRDLELQHYGTSKRSYIQFTLAVNEYNSATKQDSTNFINVVAFDRKAEILSQYITKGHKLSIQGKIRTGSYFDKNNEKKYTVDIILDDFNFIDNKPNVI</sequence>
<dbReference type="Pfam" id="PF00436">
    <property type="entry name" value="SSB"/>
    <property type="match status" value="1"/>
</dbReference>
<dbReference type="AlphaFoldDB" id="A0A1S8TWC0"/>
<dbReference type="PANTHER" id="PTHR10302">
    <property type="entry name" value="SINGLE-STRANDED DNA-BINDING PROTEIN"/>
    <property type="match status" value="1"/>
</dbReference>
<dbReference type="GO" id="GO:0006260">
    <property type="term" value="P:DNA replication"/>
    <property type="evidence" value="ECO:0007669"/>
    <property type="project" value="InterPro"/>
</dbReference>
<dbReference type="OrthoDB" id="1828554at2"/>
<dbReference type="PROSITE" id="PS50935">
    <property type="entry name" value="SSB"/>
    <property type="match status" value="1"/>
</dbReference>
<dbReference type="GO" id="GO:0009295">
    <property type="term" value="C:nucleoid"/>
    <property type="evidence" value="ECO:0007669"/>
    <property type="project" value="TreeGrafter"/>
</dbReference>
<name>A0A1S8TWC0_9CLOT</name>
<protein>
    <recommendedName>
        <fullName evidence="2 3">Single-stranded DNA-binding protein</fullName>
        <shortName evidence="2">SSB</shortName>
    </recommendedName>
</protein>
<evidence type="ECO:0000313" key="5">
    <source>
        <dbReference type="Proteomes" id="UP000190890"/>
    </source>
</evidence>
<dbReference type="PANTHER" id="PTHR10302:SF27">
    <property type="entry name" value="SINGLE-STRANDED DNA-BINDING PROTEIN"/>
    <property type="match status" value="1"/>
</dbReference>
<gene>
    <name evidence="4" type="primary">ssb</name>
    <name evidence="4" type="ORF">CLPUN_05210</name>
</gene>
<dbReference type="InterPro" id="IPR000424">
    <property type="entry name" value="Primosome_PriB/ssb"/>
</dbReference>
<evidence type="ECO:0000256" key="2">
    <source>
        <dbReference type="HAMAP-Rule" id="MF_00984"/>
    </source>
</evidence>
<comment type="subunit">
    <text evidence="2">Homotetramer.</text>
</comment>
<dbReference type="InterPro" id="IPR012340">
    <property type="entry name" value="NA-bd_OB-fold"/>
</dbReference>
<dbReference type="GO" id="GO:0003697">
    <property type="term" value="F:single-stranded DNA binding"/>
    <property type="evidence" value="ECO:0007669"/>
    <property type="project" value="UniProtKB-UniRule"/>
</dbReference>
<dbReference type="STRING" id="29367.CLPUN_05210"/>
<comment type="caution">
    <text evidence="4">The sequence shown here is derived from an EMBL/GenBank/DDBJ whole genome shotgun (WGS) entry which is preliminary data.</text>
</comment>
<evidence type="ECO:0000256" key="3">
    <source>
        <dbReference type="PIRNR" id="PIRNR002070"/>
    </source>
</evidence>
<dbReference type="PIRSF" id="PIRSF002070">
    <property type="entry name" value="SSB"/>
    <property type="match status" value="1"/>
</dbReference>
<dbReference type="EMBL" id="LZZM01000032">
    <property type="protein sequence ID" value="OOM82036.1"/>
    <property type="molecule type" value="Genomic_DNA"/>
</dbReference>
<dbReference type="InterPro" id="IPR011344">
    <property type="entry name" value="ssDNA-bd"/>
</dbReference>
<keyword evidence="1 2" id="KW-0238">DNA-binding</keyword>
<accession>A0A1S8TWC0</accession>
<dbReference type="HAMAP" id="MF_00984">
    <property type="entry name" value="SSB"/>
    <property type="match status" value="1"/>
</dbReference>
<dbReference type="SUPFAM" id="SSF50249">
    <property type="entry name" value="Nucleic acid-binding proteins"/>
    <property type="match status" value="1"/>
</dbReference>
<reference evidence="4 5" key="1">
    <citation type="submission" date="2016-05" db="EMBL/GenBank/DDBJ databases">
        <title>Microbial solvent formation.</title>
        <authorList>
            <person name="Poehlein A."/>
            <person name="Montoya Solano J.D."/>
            <person name="Flitsch S."/>
            <person name="Krabben P."/>
            <person name="Duerre P."/>
            <person name="Daniel R."/>
        </authorList>
    </citation>
    <scope>NUCLEOTIDE SEQUENCE [LARGE SCALE GENOMIC DNA]</scope>
    <source>
        <strain evidence="4 5">DSM 2619</strain>
    </source>
</reference>
<evidence type="ECO:0000256" key="1">
    <source>
        <dbReference type="ARBA" id="ARBA00023125"/>
    </source>
</evidence>
<dbReference type="CDD" id="cd04496">
    <property type="entry name" value="SSB_OBF"/>
    <property type="match status" value="1"/>
</dbReference>
<keyword evidence="5" id="KW-1185">Reference proteome</keyword>